<comment type="similarity">
    <text evidence="1 2">Belongs to the UPF0235 family.</text>
</comment>
<gene>
    <name evidence="3" type="ORF">DYI37_09720</name>
</gene>
<dbReference type="InterPro" id="IPR003746">
    <property type="entry name" value="DUF167"/>
</dbReference>
<name>A0A371X269_9HYPH</name>
<dbReference type="OrthoDB" id="9801972at2"/>
<proteinExistence type="inferred from homology"/>
<dbReference type="SMART" id="SM01152">
    <property type="entry name" value="DUF167"/>
    <property type="match status" value="1"/>
</dbReference>
<dbReference type="RefSeq" id="WP_116683051.1">
    <property type="nucleotide sequence ID" value="NZ_QURL01000004.1"/>
</dbReference>
<dbReference type="Pfam" id="PF02594">
    <property type="entry name" value="DUF167"/>
    <property type="match status" value="1"/>
</dbReference>
<dbReference type="Gene3D" id="3.30.1200.10">
    <property type="entry name" value="YggU-like"/>
    <property type="match status" value="1"/>
</dbReference>
<protein>
    <recommendedName>
        <fullName evidence="2">UPF0235 protein DYI37_09720</fullName>
    </recommendedName>
</protein>
<comment type="caution">
    <text evidence="3">The sequence shown here is derived from an EMBL/GenBank/DDBJ whole genome shotgun (WGS) entry which is preliminary data.</text>
</comment>
<dbReference type="PANTHER" id="PTHR13420:SF7">
    <property type="entry name" value="UPF0235 PROTEIN C15ORF40"/>
    <property type="match status" value="1"/>
</dbReference>
<evidence type="ECO:0000256" key="2">
    <source>
        <dbReference type="HAMAP-Rule" id="MF_00634"/>
    </source>
</evidence>
<evidence type="ECO:0000313" key="3">
    <source>
        <dbReference type="EMBL" id="RFC63322.1"/>
    </source>
</evidence>
<reference evidence="3 4" key="1">
    <citation type="submission" date="2018-08" db="EMBL/GenBank/DDBJ databases">
        <title>Fulvimarina sp. 85, whole genome shotgun sequence.</title>
        <authorList>
            <person name="Tuo L."/>
        </authorList>
    </citation>
    <scope>NUCLEOTIDE SEQUENCE [LARGE SCALE GENOMIC DNA]</scope>
    <source>
        <strain evidence="3 4">85</strain>
    </source>
</reference>
<evidence type="ECO:0000256" key="1">
    <source>
        <dbReference type="ARBA" id="ARBA00010364"/>
    </source>
</evidence>
<evidence type="ECO:0000313" key="4">
    <source>
        <dbReference type="Proteomes" id="UP000264310"/>
    </source>
</evidence>
<dbReference type="HAMAP" id="MF_00634">
    <property type="entry name" value="UPF0235"/>
    <property type="match status" value="1"/>
</dbReference>
<dbReference type="Proteomes" id="UP000264310">
    <property type="component" value="Unassembled WGS sequence"/>
</dbReference>
<dbReference type="PANTHER" id="PTHR13420">
    <property type="entry name" value="UPF0235 PROTEIN C15ORF40"/>
    <property type="match status" value="1"/>
</dbReference>
<dbReference type="InterPro" id="IPR036591">
    <property type="entry name" value="YggU-like_sf"/>
</dbReference>
<dbReference type="AlphaFoldDB" id="A0A371X269"/>
<dbReference type="GO" id="GO:0005737">
    <property type="term" value="C:cytoplasm"/>
    <property type="evidence" value="ECO:0007669"/>
    <property type="project" value="TreeGrafter"/>
</dbReference>
<dbReference type="SUPFAM" id="SSF69786">
    <property type="entry name" value="YggU-like"/>
    <property type="match status" value="1"/>
</dbReference>
<keyword evidence="4" id="KW-1185">Reference proteome</keyword>
<accession>A0A371X269</accession>
<dbReference type="NCBIfam" id="TIGR00251">
    <property type="entry name" value="DUF167 family protein"/>
    <property type="match status" value="1"/>
</dbReference>
<organism evidence="3 4">
    <name type="scientific">Fulvimarina endophytica</name>
    <dbReference type="NCBI Taxonomy" id="2293836"/>
    <lineage>
        <taxon>Bacteria</taxon>
        <taxon>Pseudomonadati</taxon>
        <taxon>Pseudomonadota</taxon>
        <taxon>Alphaproteobacteria</taxon>
        <taxon>Hyphomicrobiales</taxon>
        <taxon>Aurantimonadaceae</taxon>
        <taxon>Fulvimarina</taxon>
    </lineage>
</organism>
<sequence>MADPFFETARDGIRLFVRLTPKSSADRLDAVAEDGAGRLRLKARVRALPEDGRANAALAALLARAFGCAKSDVAVVAGVTSRSKTVHLRGEAERLAAIAEGLAGA</sequence>
<dbReference type="EMBL" id="QURL01000004">
    <property type="protein sequence ID" value="RFC63322.1"/>
    <property type="molecule type" value="Genomic_DNA"/>
</dbReference>